<protein>
    <recommendedName>
        <fullName evidence="2">DUF4283 domain-containing protein</fullName>
    </recommendedName>
</protein>
<reference evidence="3" key="2">
    <citation type="journal article" date="2023" name="Plants (Basel)">
        <title>Annotation of the Turnera subulata (Passifloraceae) Draft Genome Reveals the S-Locus Evolved after the Divergence of Turneroideae from Passifloroideae in a Stepwise Manner.</title>
        <authorList>
            <person name="Henning P.M."/>
            <person name="Roalson E.H."/>
            <person name="Mir W."/>
            <person name="McCubbin A.G."/>
            <person name="Shore J.S."/>
        </authorList>
    </citation>
    <scope>NUCLEOTIDE SEQUENCE</scope>
    <source>
        <strain evidence="3">F60SS</strain>
    </source>
</reference>
<proteinExistence type="predicted"/>
<evidence type="ECO:0000259" key="2">
    <source>
        <dbReference type="Pfam" id="PF14111"/>
    </source>
</evidence>
<dbReference type="PANTHER" id="PTHR31286:SF99">
    <property type="entry name" value="DUF4283 DOMAIN-CONTAINING PROTEIN"/>
    <property type="match status" value="1"/>
</dbReference>
<evidence type="ECO:0000313" key="3">
    <source>
        <dbReference type="EMBL" id="KAJ4840063.1"/>
    </source>
</evidence>
<dbReference type="InterPro" id="IPR040256">
    <property type="entry name" value="At4g02000-like"/>
</dbReference>
<evidence type="ECO:0000313" key="4">
    <source>
        <dbReference type="Proteomes" id="UP001141552"/>
    </source>
</evidence>
<feature type="compositionally biased region" description="Polar residues" evidence="1">
    <location>
        <begin position="381"/>
        <end position="409"/>
    </location>
</feature>
<feature type="compositionally biased region" description="Basic residues" evidence="1">
    <location>
        <begin position="361"/>
        <end position="371"/>
    </location>
</feature>
<feature type="compositionally biased region" description="Polar residues" evidence="1">
    <location>
        <begin position="473"/>
        <end position="487"/>
    </location>
</feature>
<dbReference type="InterPro" id="IPR025558">
    <property type="entry name" value="DUF4283"/>
</dbReference>
<comment type="caution">
    <text evidence="3">The sequence shown here is derived from an EMBL/GenBank/DDBJ whole genome shotgun (WGS) entry which is preliminary data.</text>
</comment>
<keyword evidence="4" id="KW-1185">Reference proteome</keyword>
<feature type="compositionally biased region" description="Polar residues" evidence="1">
    <location>
        <begin position="351"/>
        <end position="360"/>
    </location>
</feature>
<dbReference type="EMBL" id="JAKUCV010003124">
    <property type="protein sequence ID" value="KAJ4840063.1"/>
    <property type="molecule type" value="Genomic_DNA"/>
</dbReference>
<feature type="region of interest" description="Disordered" evidence="1">
    <location>
        <begin position="297"/>
        <end position="436"/>
    </location>
</feature>
<feature type="compositionally biased region" description="Pro residues" evidence="1">
    <location>
        <begin position="499"/>
        <end position="508"/>
    </location>
</feature>
<organism evidence="3 4">
    <name type="scientific">Turnera subulata</name>
    <dbReference type="NCBI Taxonomy" id="218843"/>
    <lineage>
        <taxon>Eukaryota</taxon>
        <taxon>Viridiplantae</taxon>
        <taxon>Streptophyta</taxon>
        <taxon>Embryophyta</taxon>
        <taxon>Tracheophyta</taxon>
        <taxon>Spermatophyta</taxon>
        <taxon>Magnoliopsida</taxon>
        <taxon>eudicotyledons</taxon>
        <taxon>Gunneridae</taxon>
        <taxon>Pentapetalae</taxon>
        <taxon>rosids</taxon>
        <taxon>fabids</taxon>
        <taxon>Malpighiales</taxon>
        <taxon>Passifloraceae</taxon>
        <taxon>Turnera</taxon>
    </lineage>
</organism>
<reference evidence="3" key="1">
    <citation type="submission" date="2022-02" db="EMBL/GenBank/DDBJ databases">
        <authorList>
            <person name="Henning P.M."/>
            <person name="McCubbin A.G."/>
            <person name="Shore J.S."/>
        </authorList>
    </citation>
    <scope>NUCLEOTIDE SEQUENCE</scope>
    <source>
        <strain evidence="3">F60SS</strain>
        <tissue evidence="3">Leaves</tissue>
    </source>
</reference>
<feature type="compositionally biased region" description="Acidic residues" evidence="1">
    <location>
        <begin position="542"/>
        <end position="552"/>
    </location>
</feature>
<dbReference type="Pfam" id="PF14111">
    <property type="entry name" value="DUF4283"/>
    <property type="match status" value="1"/>
</dbReference>
<feature type="region of interest" description="Disordered" evidence="1">
    <location>
        <begin position="473"/>
        <end position="561"/>
    </location>
</feature>
<feature type="domain" description="DUF4283" evidence="2">
    <location>
        <begin position="112"/>
        <end position="192"/>
    </location>
</feature>
<dbReference type="Proteomes" id="UP001141552">
    <property type="component" value="Unassembled WGS sequence"/>
</dbReference>
<sequence length="561" mass="62304">MSQPQEGKRAVPSTVIKSTNLAEIAENRSTKKVRLREEDPPDPGTEDFPMVDLGPSYKDMLAGGEPRGMEDDACFDEDEPAYEEGDIKVVEGENGPEVQLTESFVSRLQKPWQRAAILKVMGRNVGYQTFKTKLQLQWKPTGPYQIIDLENNYFVARFVNSIDYENVLLNGPWSVYGHAVYVQPWSDDFRPTKDTIKNVAVWIRFPDYPLGRYHSRILRTLRDLVGRTVKIDSNTAKSKRGKFAKVAVAIDVTKPLKDTVTLQGETIKVCYEGLPPEAPSHPPKKIGEWVNVPIRARRPPRRNPEPQVLHPTSRGGTSDNRYAALADSDISNPFLPTPSAYQARPSPSPPLSFNTLNFKSQPKHINKKGPISRKTQDPKKNASSPTPQKSNSPQAQSTRTPLKDISNSFEHVPRPSPLESKFLTPIPSKASSSKMHNTHTVINLEESQHATIVTLTPQPTIGYRKPAIPEQQFYTQPTRKQSTTLPLSSPDPGDLIPPVTNPNPPAPNQPLLRSNLGDTTNDPGGTNFPMDCEGENSKGNDDVDMDISEEMSTESAIPSPL</sequence>
<name>A0A9Q0FY55_9ROSI</name>
<evidence type="ECO:0000256" key="1">
    <source>
        <dbReference type="SAM" id="MobiDB-lite"/>
    </source>
</evidence>
<gene>
    <name evidence="3" type="ORF">Tsubulata_011443</name>
</gene>
<dbReference type="AlphaFoldDB" id="A0A9Q0FY55"/>
<accession>A0A9Q0FY55</accession>
<feature type="region of interest" description="Disordered" evidence="1">
    <location>
        <begin position="26"/>
        <end position="53"/>
    </location>
</feature>
<dbReference type="PANTHER" id="PTHR31286">
    <property type="entry name" value="GLYCINE-RICH CELL WALL STRUCTURAL PROTEIN 1.8-LIKE"/>
    <property type="match status" value="1"/>
</dbReference>